<dbReference type="KEGG" id="snw:BBN63_34430"/>
<accession>A0A1U9R242</accession>
<dbReference type="EMBL" id="CP018047">
    <property type="protein sequence ID" value="AQU70507.1"/>
    <property type="molecule type" value="Genomic_DNA"/>
</dbReference>
<dbReference type="Proteomes" id="UP000189677">
    <property type="component" value="Chromosome"/>
</dbReference>
<proteinExistence type="predicted"/>
<protein>
    <submittedName>
        <fullName evidence="1">Uncharacterized protein</fullName>
    </submittedName>
</protein>
<evidence type="ECO:0000313" key="1">
    <source>
        <dbReference type="EMBL" id="AQU70507.1"/>
    </source>
</evidence>
<keyword evidence="2" id="KW-1185">Reference proteome</keyword>
<reference evidence="1 2" key="1">
    <citation type="submission" date="2016-11" db="EMBL/GenBank/DDBJ databases">
        <title>Complete genome sequence of Streptomyces niveus SCSIO 3406.</title>
        <authorList>
            <person name="Zhu Q."/>
            <person name="Cheng W."/>
            <person name="Song Y."/>
            <person name="Li Q."/>
            <person name="Ju J."/>
        </authorList>
    </citation>
    <scope>NUCLEOTIDE SEQUENCE [LARGE SCALE GENOMIC DNA]</scope>
    <source>
        <strain evidence="1 2">SCSIO 3406</strain>
    </source>
</reference>
<gene>
    <name evidence="1" type="ORF">BBN63_34430</name>
</gene>
<name>A0A1U9R242_STRNV</name>
<organism evidence="1 2">
    <name type="scientific">Streptomyces niveus</name>
    <name type="common">Streptomyces spheroides</name>
    <dbReference type="NCBI Taxonomy" id="193462"/>
    <lineage>
        <taxon>Bacteria</taxon>
        <taxon>Bacillati</taxon>
        <taxon>Actinomycetota</taxon>
        <taxon>Actinomycetes</taxon>
        <taxon>Kitasatosporales</taxon>
        <taxon>Streptomycetaceae</taxon>
        <taxon>Streptomyces</taxon>
    </lineage>
</organism>
<dbReference type="AlphaFoldDB" id="A0A1U9R242"/>
<sequence length="133" mass="13804">MRCGSVPDTTVMLCPVLECTRLSMSSRDRLLRRTGPGRAMTICPFPFLTARSGTAVQDITAEATPRSARASVKAFSAAGMLTASPLNVSILPSTSSGMPRSTRKPTQSRAGAGVLCAVKSAALNVAICSATSR</sequence>
<evidence type="ECO:0000313" key="2">
    <source>
        <dbReference type="Proteomes" id="UP000189677"/>
    </source>
</evidence>